<gene>
    <name evidence="3" type="ORF">FHS81_000289</name>
</gene>
<feature type="compositionally biased region" description="Low complexity" evidence="1">
    <location>
        <begin position="50"/>
        <end position="73"/>
    </location>
</feature>
<name>A0A7W6EEM9_9HYPH</name>
<proteinExistence type="predicted"/>
<dbReference type="AlphaFoldDB" id="A0A7W6EEM9"/>
<evidence type="ECO:0000313" key="4">
    <source>
        <dbReference type="Proteomes" id="UP000537592"/>
    </source>
</evidence>
<evidence type="ECO:0000256" key="2">
    <source>
        <dbReference type="SAM" id="SignalP"/>
    </source>
</evidence>
<evidence type="ECO:0000256" key="1">
    <source>
        <dbReference type="SAM" id="MobiDB-lite"/>
    </source>
</evidence>
<keyword evidence="2" id="KW-0732">Signal</keyword>
<protein>
    <submittedName>
        <fullName evidence="3">Uncharacterized protein</fullName>
    </submittedName>
</protein>
<sequence length="73" mass="7266">MKKNATALVIAILSAAALAGCAKKLPPGVLDGGRHVPPPPSEEHRVTSRVTAEPAAPVAPAPTAARLSAPAAR</sequence>
<feature type="chain" id="PRO_5030557160" evidence="2">
    <location>
        <begin position="20"/>
        <end position="73"/>
    </location>
</feature>
<evidence type="ECO:0000313" key="3">
    <source>
        <dbReference type="EMBL" id="MBB3808235.1"/>
    </source>
</evidence>
<accession>A0A7W6EEM9</accession>
<keyword evidence="4" id="KW-1185">Reference proteome</keyword>
<feature type="region of interest" description="Disordered" evidence="1">
    <location>
        <begin position="27"/>
        <end position="73"/>
    </location>
</feature>
<reference evidence="3 4" key="1">
    <citation type="submission" date="2020-08" db="EMBL/GenBank/DDBJ databases">
        <title>Genomic Encyclopedia of Type Strains, Phase IV (KMG-IV): sequencing the most valuable type-strain genomes for metagenomic binning, comparative biology and taxonomic classification.</title>
        <authorList>
            <person name="Goeker M."/>
        </authorList>
    </citation>
    <scope>NUCLEOTIDE SEQUENCE [LARGE SCALE GENOMIC DNA]</scope>
    <source>
        <strain evidence="3 4">DSM 28760</strain>
    </source>
</reference>
<dbReference type="EMBL" id="JACICC010000001">
    <property type="protein sequence ID" value="MBB3808235.1"/>
    <property type="molecule type" value="Genomic_DNA"/>
</dbReference>
<feature type="signal peptide" evidence="2">
    <location>
        <begin position="1"/>
        <end position="19"/>
    </location>
</feature>
<dbReference type="RefSeq" id="WP_183750260.1">
    <property type="nucleotide sequence ID" value="NZ_JACICC010000001.1"/>
</dbReference>
<dbReference type="Proteomes" id="UP000537592">
    <property type="component" value="Unassembled WGS sequence"/>
</dbReference>
<organism evidence="3 4">
    <name type="scientific">Pseudochelatococcus contaminans</name>
    <dbReference type="NCBI Taxonomy" id="1538103"/>
    <lineage>
        <taxon>Bacteria</taxon>
        <taxon>Pseudomonadati</taxon>
        <taxon>Pseudomonadota</taxon>
        <taxon>Alphaproteobacteria</taxon>
        <taxon>Hyphomicrobiales</taxon>
        <taxon>Chelatococcaceae</taxon>
        <taxon>Pseudochelatococcus</taxon>
    </lineage>
</organism>
<dbReference type="PROSITE" id="PS51257">
    <property type="entry name" value="PROKAR_LIPOPROTEIN"/>
    <property type="match status" value="1"/>
</dbReference>
<comment type="caution">
    <text evidence="3">The sequence shown here is derived from an EMBL/GenBank/DDBJ whole genome shotgun (WGS) entry which is preliminary data.</text>
</comment>